<dbReference type="EMBL" id="SOFF01000028">
    <property type="protein sequence ID" value="TFB89974.1"/>
    <property type="molecule type" value="Genomic_DNA"/>
</dbReference>
<protein>
    <submittedName>
        <fullName evidence="1">Uncharacterized protein</fullName>
    </submittedName>
</protein>
<accession>A0A1H8KG84</accession>
<evidence type="ECO:0000313" key="2">
    <source>
        <dbReference type="Proteomes" id="UP000297654"/>
    </source>
</evidence>
<sequence length="184" mass="19882">MDVVVADAPWVRGWKSLSQEPVGIVEATRWLFLWVALVSLTLLLPGIVTTARGGLLLLGIGAALAVAVSWISGYRRRNVTILHDLVEISGILGLAVVCPDHRAIVLVVFGSLWFRSMYGTGGQAVARGVLYAVSLGSLLVVWRSFHFDASMPEFASFLGIVPIMFLTIMIARKHGQSLGVRGKV</sequence>
<comment type="caution">
    <text evidence="1">The sequence shown here is derived from an EMBL/GenBank/DDBJ whole genome shotgun (WGS) entry which is preliminary data.</text>
</comment>
<proteinExistence type="predicted"/>
<dbReference type="Proteomes" id="UP000297654">
    <property type="component" value="Unassembled WGS sequence"/>
</dbReference>
<organism evidence="1 2">
    <name type="scientific">Cryobacterium luteum</name>
    <dbReference type="NCBI Taxonomy" id="1424661"/>
    <lineage>
        <taxon>Bacteria</taxon>
        <taxon>Bacillati</taxon>
        <taxon>Actinomycetota</taxon>
        <taxon>Actinomycetes</taxon>
        <taxon>Micrococcales</taxon>
        <taxon>Microbacteriaceae</taxon>
        <taxon>Cryobacterium</taxon>
    </lineage>
</organism>
<dbReference type="STRING" id="1424661.SAMN05216281_11930"/>
<name>A0A1H8KG84_9MICO</name>
<dbReference type="RefSeq" id="WP_092111930.1">
    <property type="nucleotide sequence ID" value="NZ_FOCN01000019.1"/>
</dbReference>
<evidence type="ECO:0000313" key="1">
    <source>
        <dbReference type="EMBL" id="TFB89974.1"/>
    </source>
</evidence>
<dbReference type="AlphaFoldDB" id="A0A1H8KG84"/>
<gene>
    <name evidence="1" type="ORF">E3O10_07600</name>
</gene>
<reference evidence="1 2" key="1">
    <citation type="submission" date="2019-03" db="EMBL/GenBank/DDBJ databases">
        <title>Genomics of glacier-inhabiting Cryobacterium strains.</title>
        <authorList>
            <person name="Liu Q."/>
            <person name="Xin Y.-H."/>
        </authorList>
    </citation>
    <scope>NUCLEOTIDE SEQUENCE [LARGE SCALE GENOMIC DNA]</scope>
    <source>
        <strain evidence="1 2">Hh15</strain>
    </source>
</reference>
<keyword evidence="2" id="KW-1185">Reference proteome</keyword>